<protein>
    <recommendedName>
        <fullName evidence="7">Endolytic murein transglycosylase</fullName>
        <ecNumber evidence="7">4.2.2.29</ecNumber>
    </recommendedName>
    <alternativeName>
        <fullName evidence="7">Peptidoglycan lytic transglycosylase</fullName>
    </alternativeName>
    <alternativeName>
        <fullName evidence="7">Peptidoglycan polymerization terminase</fullName>
    </alternativeName>
</protein>
<dbReference type="AlphaFoldDB" id="A0A3E2BPU0"/>
<comment type="caution">
    <text evidence="8">The sequence shown here is derived from an EMBL/GenBank/DDBJ whole genome shotgun (WGS) entry which is preliminary data.</text>
</comment>
<reference evidence="8 9" key="1">
    <citation type="submission" date="2018-08" db="EMBL/GenBank/DDBJ databases">
        <title>Genome analysis of the thermophilic bacterium of the candidate phylum Aminicenantes from deep subsurface aquifer revealed its physiology and ecological role.</title>
        <authorList>
            <person name="Kadnikov V.V."/>
            <person name="Mardanov A.V."/>
            <person name="Beletsky A.V."/>
            <person name="Karnachuk O.V."/>
            <person name="Ravin N.V."/>
        </authorList>
    </citation>
    <scope>NUCLEOTIDE SEQUENCE [LARGE SCALE GENOMIC DNA]</scope>
    <source>
        <strain evidence="8">BY38</strain>
    </source>
</reference>
<dbReference type="CDD" id="cd08010">
    <property type="entry name" value="MltG_like"/>
    <property type="match status" value="1"/>
</dbReference>
<evidence type="ECO:0000256" key="3">
    <source>
        <dbReference type="ARBA" id="ARBA00022989"/>
    </source>
</evidence>
<dbReference type="PANTHER" id="PTHR30518">
    <property type="entry name" value="ENDOLYTIC MUREIN TRANSGLYCOSYLASE"/>
    <property type="match status" value="1"/>
</dbReference>
<dbReference type="GO" id="GO:0008932">
    <property type="term" value="F:lytic endotransglycosylase activity"/>
    <property type="evidence" value="ECO:0007669"/>
    <property type="project" value="UniProtKB-UniRule"/>
</dbReference>
<dbReference type="Gene3D" id="3.30.160.60">
    <property type="entry name" value="Classic Zinc Finger"/>
    <property type="match status" value="1"/>
</dbReference>
<keyword evidence="1 7" id="KW-1003">Cell membrane</keyword>
<comment type="similarity">
    <text evidence="7">Belongs to the transglycosylase MltG family.</text>
</comment>
<evidence type="ECO:0000256" key="7">
    <source>
        <dbReference type="HAMAP-Rule" id="MF_02065"/>
    </source>
</evidence>
<dbReference type="PANTHER" id="PTHR30518:SF2">
    <property type="entry name" value="ENDOLYTIC MUREIN TRANSGLYCOSYLASE"/>
    <property type="match status" value="1"/>
</dbReference>
<dbReference type="Gene3D" id="3.30.1490.480">
    <property type="entry name" value="Endolytic murein transglycosylase"/>
    <property type="match status" value="1"/>
</dbReference>
<name>A0A3E2BPU0_9BACT</name>
<keyword evidence="3 7" id="KW-1133">Transmembrane helix</keyword>
<comment type="catalytic activity">
    <reaction evidence="7">
        <text>a peptidoglycan chain = a peptidoglycan chain with N-acetyl-1,6-anhydromuramyl-[peptide] at the reducing end + a peptidoglycan chain with N-acetylglucosamine at the non-reducing end.</text>
        <dbReference type="EC" id="4.2.2.29"/>
    </reaction>
</comment>
<dbReference type="InterPro" id="IPR003770">
    <property type="entry name" value="MLTG-like"/>
</dbReference>
<evidence type="ECO:0000256" key="2">
    <source>
        <dbReference type="ARBA" id="ARBA00022692"/>
    </source>
</evidence>
<accession>A0A3E2BPU0</accession>
<gene>
    <name evidence="7" type="primary">mltG</name>
    <name evidence="8" type="ORF">OP8BY_1275</name>
</gene>
<sequence>MPITPRKIIDILLLLLVLANLGLTYYLARGLNTACSPGDSASVLVEKGQGVGSIAQTLRKSGLVKDTRAFRLAYSLYYSPRFLRAGEYGFEPPLTQKRIMLQMIAGKVRLHPITIPEGLTYKEIAGLLEEKAYPFRGSFLEACQKTELISDLDPKAKNLEGYLFPETYHFPRGIEALEMVKAMVEQFRKNFGPEELARTGQLNLTAREVVTLASLIEKETSREEEKPLVSAVFHNRLRLGMKLDCDPTIIYALKLEGRFDGNLRLRDKDLASPYNTYLYRGLPPGPICNPGRASLQAALHPAPVDYLYFVSRNDGSHVFNRSYQEHLKAVSRYQLKNSRGLR</sequence>
<comment type="function">
    <text evidence="7">Functions as a peptidoglycan terminase that cleaves nascent peptidoglycan strands endolytically to terminate their elongation.</text>
</comment>
<keyword evidence="5 7" id="KW-0456">Lyase</keyword>
<evidence type="ECO:0000256" key="6">
    <source>
        <dbReference type="ARBA" id="ARBA00023316"/>
    </source>
</evidence>
<feature type="site" description="Important for catalytic activity" evidence="7">
    <location>
        <position position="219"/>
    </location>
</feature>
<dbReference type="GO" id="GO:0071555">
    <property type="term" value="P:cell wall organization"/>
    <property type="evidence" value="ECO:0007669"/>
    <property type="project" value="UniProtKB-KW"/>
</dbReference>
<keyword evidence="4 7" id="KW-0472">Membrane</keyword>
<dbReference type="GO" id="GO:0005886">
    <property type="term" value="C:plasma membrane"/>
    <property type="evidence" value="ECO:0007669"/>
    <property type="project" value="UniProtKB-UniRule"/>
</dbReference>
<evidence type="ECO:0000256" key="1">
    <source>
        <dbReference type="ARBA" id="ARBA00022475"/>
    </source>
</evidence>
<dbReference type="Pfam" id="PF02618">
    <property type="entry name" value="YceG"/>
    <property type="match status" value="1"/>
</dbReference>
<dbReference type="NCBIfam" id="TIGR00247">
    <property type="entry name" value="endolytic transglycosylase MltG"/>
    <property type="match status" value="1"/>
</dbReference>
<keyword evidence="2 7" id="KW-0812">Transmembrane</keyword>
<dbReference type="EMBL" id="QUAH01000002">
    <property type="protein sequence ID" value="RFT16662.1"/>
    <property type="molecule type" value="Genomic_DNA"/>
</dbReference>
<evidence type="ECO:0000256" key="4">
    <source>
        <dbReference type="ARBA" id="ARBA00023136"/>
    </source>
</evidence>
<organism evidence="8 9">
    <name type="scientific">Candidatus Saccharicenans subterraneus</name>
    <dbReference type="NCBI Taxonomy" id="2508984"/>
    <lineage>
        <taxon>Bacteria</taxon>
        <taxon>Candidatus Aminicenantota</taxon>
        <taxon>Candidatus Aminicenantia</taxon>
        <taxon>Candidatus Aminicenantales</taxon>
        <taxon>Candidatus Saccharicenantaceae</taxon>
        <taxon>Candidatus Saccharicenans</taxon>
    </lineage>
</organism>
<dbReference type="HAMAP" id="MF_02065">
    <property type="entry name" value="MltG"/>
    <property type="match status" value="1"/>
</dbReference>
<dbReference type="EC" id="4.2.2.29" evidence="7"/>
<dbReference type="GO" id="GO:0009252">
    <property type="term" value="P:peptidoglycan biosynthetic process"/>
    <property type="evidence" value="ECO:0007669"/>
    <property type="project" value="UniProtKB-UniRule"/>
</dbReference>
<keyword evidence="6 7" id="KW-0961">Cell wall biogenesis/degradation</keyword>
<proteinExistence type="inferred from homology"/>
<evidence type="ECO:0000256" key="5">
    <source>
        <dbReference type="ARBA" id="ARBA00023239"/>
    </source>
</evidence>
<evidence type="ECO:0000313" key="9">
    <source>
        <dbReference type="Proteomes" id="UP000257323"/>
    </source>
</evidence>
<evidence type="ECO:0000313" key="8">
    <source>
        <dbReference type="EMBL" id="RFT16662.1"/>
    </source>
</evidence>
<dbReference type="Proteomes" id="UP000257323">
    <property type="component" value="Unassembled WGS sequence"/>
</dbReference>